<organism evidence="1 2">
    <name type="scientific">Entomophthora muscae</name>
    <dbReference type="NCBI Taxonomy" id="34485"/>
    <lineage>
        <taxon>Eukaryota</taxon>
        <taxon>Fungi</taxon>
        <taxon>Fungi incertae sedis</taxon>
        <taxon>Zoopagomycota</taxon>
        <taxon>Entomophthoromycotina</taxon>
        <taxon>Entomophthoromycetes</taxon>
        <taxon>Entomophthorales</taxon>
        <taxon>Entomophthoraceae</taxon>
        <taxon>Entomophthora</taxon>
    </lineage>
</organism>
<name>A0ACC2UE00_9FUNG</name>
<evidence type="ECO:0000313" key="2">
    <source>
        <dbReference type="Proteomes" id="UP001165960"/>
    </source>
</evidence>
<protein>
    <submittedName>
        <fullName evidence="1">Transcription factor iws1</fullName>
    </submittedName>
</protein>
<dbReference type="EMBL" id="QTSX02000781">
    <property type="protein sequence ID" value="KAJ9085113.1"/>
    <property type="molecule type" value="Genomic_DNA"/>
</dbReference>
<comment type="caution">
    <text evidence="1">The sequence shown here is derived from an EMBL/GenBank/DDBJ whole genome shotgun (WGS) entry which is preliminary data.</text>
</comment>
<proteinExistence type="predicted"/>
<sequence>MKASDIRLNYDGEDEQYSPQDIDSQVYSNAQAGPSRVEDDVDYDDQFETLAAKKRKTAKISRIKANESGIADEDLSELEDDDPKAYKKKHKSGGRGEDGPKKSKKKRAHELEDEADAVAMRIQAKMVDAYNADAREFEQGNPGLYRFALLPEIVSVMSKAYNQNSLLEVGILQEVRLFLEPHPDGTLPIINIQRDLLLILAQMPITIEMLRSSYIGRIVKFYASCDRITQEVQKLADQLMSRWTNMVNRTSQAAASRRLGTGPPKKRIEPPVDKSKQPDVQKRLMTTMTKLKLSNRKR</sequence>
<gene>
    <name evidence="1" type="primary">IWS1_2</name>
    <name evidence="1" type="ORF">DSO57_1017113</name>
</gene>
<dbReference type="Proteomes" id="UP001165960">
    <property type="component" value="Unassembled WGS sequence"/>
</dbReference>
<evidence type="ECO:0000313" key="1">
    <source>
        <dbReference type="EMBL" id="KAJ9085113.1"/>
    </source>
</evidence>
<accession>A0ACC2UE00</accession>
<reference evidence="1" key="1">
    <citation type="submission" date="2022-04" db="EMBL/GenBank/DDBJ databases">
        <title>Genome of the entomopathogenic fungus Entomophthora muscae.</title>
        <authorList>
            <person name="Elya C."/>
            <person name="Lovett B.R."/>
            <person name="Lee E."/>
            <person name="Macias A.M."/>
            <person name="Hajek A.E."/>
            <person name="De Bivort B.L."/>
            <person name="Kasson M.T."/>
            <person name="De Fine Licht H.H."/>
            <person name="Stajich J.E."/>
        </authorList>
    </citation>
    <scope>NUCLEOTIDE SEQUENCE</scope>
    <source>
        <strain evidence="1">Berkeley</strain>
    </source>
</reference>
<keyword evidence="2" id="KW-1185">Reference proteome</keyword>